<feature type="transmembrane region" description="Helical" evidence="1">
    <location>
        <begin position="37"/>
        <end position="58"/>
    </location>
</feature>
<accession>A0A484B1T7</accession>
<protein>
    <submittedName>
        <fullName evidence="2">Uncharacterized protein</fullName>
    </submittedName>
</protein>
<organism evidence="2 3">
    <name type="scientific">Drosophila navojoa</name>
    <name type="common">Fruit fly</name>
    <dbReference type="NCBI Taxonomy" id="7232"/>
    <lineage>
        <taxon>Eukaryota</taxon>
        <taxon>Metazoa</taxon>
        <taxon>Ecdysozoa</taxon>
        <taxon>Arthropoda</taxon>
        <taxon>Hexapoda</taxon>
        <taxon>Insecta</taxon>
        <taxon>Pterygota</taxon>
        <taxon>Neoptera</taxon>
        <taxon>Endopterygota</taxon>
        <taxon>Diptera</taxon>
        <taxon>Brachycera</taxon>
        <taxon>Muscomorpha</taxon>
        <taxon>Ephydroidea</taxon>
        <taxon>Drosophilidae</taxon>
        <taxon>Drosophila</taxon>
    </lineage>
</organism>
<dbReference type="Proteomes" id="UP000295192">
    <property type="component" value="Unassembled WGS sequence"/>
</dbReference>
<keyword evidence="3" id="KW-1185">Reference proteome</keyword>
<evidence type="ECO:0000313" key="3">
    <source>
        <dbReference type="Proteomes" id="UP000295192"/>
    </source>
</evidence>
<evidence type="ECO:0000313" key="2">
    <source>
        <dbReference type="EMBL" id="TDG42837.1"/>
    </source>
</evidence>
<reference evidence="2 3" key="1">
    <citation type="journal article" date="2019" name="J. Hered.">
        <title>An Improved Genome Assembly for Drosophila navojoa, the Basal Species in the mojavensis Cluster.</title>
        <authorList>
            <person name="Vanderlinde T."/>
            <person name="Dupim E.G."/>
            <person name="Nazario-Yepiz N.O."/>
            <person name="Carvalho A.B."/>
        </authorList>
    </citation>
    <scope>NUCLEOTIDE SEQUENCE [LARGE SCALE GENOMIC DNA]</scope>
    <source>
        <strain evidence="2">Navoj_Jal97</strain>
        <tissue evidence="2">Whole organism</tissue>
    </source>
</reference>
<feature type="transmembrane region" description="Helical" evidence="1">
    <location>
        <begin position="12"/>
        <end position="31"/>
    </location>
</feature>
<gene>
    <name evidence="2" type="ORF">AWZ03_010746</name>
</gene>
<keyword evidence="1" id="KW-1133">Transmembrane helix</keyword>
<sequence length="90" mass="9768">MCLRCVLNTSYLLARSICIFFLGIVELIIVLAISRVVWILVILCTTGSLAIFGLTKFLRVAYNQPEVQQGDIAGANLTALNYTVSSANAT</sequence>
<dbReference type="OMA" id="ARSICIF"/>
<keyword evidence="1" id="KW-0812">Transmembrane</keyword>
<name>A0A484B1T7_DRONA</name>
<keyword evidence="1" id="KW-0472">Membrane</keyword>
<proteinExistence type="predicted"/>
<dbReference type="AlphaFoldDB" id="A0A484B1T7"/>
<comment type="caution">
    <text evidence="2">The sequence shown here is derived from an EMBL/GenBank/DDBJ whole genome shotgun (WGS) entry which is preliminary data.</text>
</comment>
<dbReference type="EMBL" id="LSRL02000195">
    <property type="protein sequence ID" value="TDG42837.1"/>
    <property type="molecule type" value="Genomic_DNA"/>
</dbReference>
<evidence type="ECO:0000256" key="1">
    <source>
        <dbReference type="SAM" id="Phobius"/>
    </source>
</evidence>